<keyword evidence="9" id="KW-0676">Redox-active center</keyword>
<feature type="transmembrane region" description="Helical" evidence="10">
    <location>
        <begin position="75"/>
        <end position="94"/>
    </location>
</feature>
<dbReference type="Proteomes" id="UP000237684">
    <property type="component" value="Unassembled WGS sequence"/>
</dbReference>
<dbReference type="GO" id="GO:0016491">
    <property type="term" value="F:oxidoreductase activity"/>
    <property type="evidence" value="ECO:0007669"/>
    <property type="project" value="UniProtKB-KW"/>
</dbReference>
<evidence type="ECO:0000256" key="7">
    <source>
        <dbReference type="ARBA" id="ARBA00023136"/>
    </source>
</evidence>
<dbReference type="InterPro" id="IPR012932">
    <property type="entry name" value="VKOR"/>
</dbReference>
<dbReference type="InParanoid" id="A0A2S8SQF6"/>
<evidence type="ECO:0000256" key="1">
    <source>
        <dbReference type="ARBA" id="ARBA00004141"/>
    </source>
</evidence>
<evidence type="ECO:0000256" key="10">
    <source>
        <dbReference type="SAM" id="Phobius"/>
    </source>
</evidence>
<keyword evidence="5 10" id="KW-1133">Transmembrane helix</keyword>
<dbReference type="EMBL" id="NIGF01000017">
    <property type="protein sequence ID" value="PQV63018.1"/>
    <property type="molecule type" value="Genomic_DNA"/>
</dbReference>
<dbReference type="Gene3D" id="1.20.1440.130">
    <property type="entry name" value="VKOR domain"/>
    <property type="match status" value="1"/>
</dbReference>
<dbReference type="OrthoDB" id="9783799at2"/>
<dbReference type="PANTHER" id="PTHR34573">
    <property type="entry name" value="VKC DOMAIN-CONTAINING PROTEIN"/>
    <property type="match status" value="1"/>
</dbReference>
<feature type="transmembrane region" description="Helical" evidence="10">
    <location>
        <begin position="20"/>
        <end position="38"/>
    </location>
</feature>
<evidence type="ECO:0000256" key="9">
    <source>
        <dbReference type="ARBA" id="ARBA00023284"/>
    </source>
</evidence>
<keyword evidence="8" id="KW-1015">Disulfide bond</keyword>
<organism evidence="12 13">
    <name type="scientific">Abditibacterium utsteinense</name>
    <dbReference type="NCBI Taxonomy" id="1960156"/>
    <lineage>
        <taxon>Bacteria</taxon>
        <taxon>Pseudomonadati</taxon>
        <taxon>Abditibacteriota</taxon>
        <taxon>Abditibacteriia</taxon>
        <taxon>Abditibacteriales</taxon>
        <taxon>Abditibacteriaceae</taxon>
        <taxon>Abditibacterium</taxon>
    </lineage>
</organism>
<dbReference type="SMART" id="SM00756">
    <property type="entry name" value="VKc"/>
    <property type="match status" value="1"/>
</dbReference>
<evidence type="ECO:0000256" key="2">
    <source>
        <dbReference type="ARBA" id="ARBA00006214"/>
    </source>
</evidence>
<dbReference type="GO" id="GO:0048038">
    <property type="term" value="F:quinone binding"/>
    <property type="evidence" value="ECO:0007669"/>
    <property type="project" value="UniProtKB-KW"/>
</dbReference>
<evidence type="ECO:0000259" key="11">
    <source>
        <dbReference type="SMART" id="SM00756"/>
    </source>
</evidence>
<keyword evidence="4" id="KW-0874">Quinone</keyword>
<evidence type="ECO:0000256" key="6">
    <source>
        <dbReference type="ARBA" id="ARBA00023002"/>
    </source>
</evidence>
<dbReference type="AlphaFoldDB" id="A0A2S8SQF6"/>
<gene>
    <name evidence="12" type="ORF">B1R32_11760</name>
</gene>
<dbReference type="PANTHER" id="PTHR34573:SF1">
    <property type="entry name" value="VITAMIN K EPOXIDE REDUCTASE DOMAIN-CONTAINING PROTEIN"/>
    <property type="match status" value="1"/>
</dbReference>
<name>A0A2S8SQF6_9BACT</name>
<feature type="domain" description="Vitamin K epoxide reductase" evidence="11">
    <location>
        <begin position="15"/>
        <end position="152"/>
    </location>
</feature>
<comment type="subcellular location">
    <subcellularLocation>
        <location evidence="1">Membrane</location>
        <topology evidence="1">Multi-pass membrane protein</topology>
    </subcellularLocation>
</comment>
<feature type="transmembrane region" description="Helical" evidence="10">
    <location>
        <begin position="133"/>
        <end position="152"/>
    </location>
</feature>
<dbReference type="GO" id="GO:0016020">
    <property type="term" value="C:membrane"/>
    <property type="evidence" value="ECO:0007669"/>
    <property type="project" value="UniProtKB-SubCell"/>
</dbReference>
<evidence type="ECO:0000313" key="12">
    <source>
        <dbReference type="EMBL" id="PQV63018.1"/>
    </source>
</evidence>
<comment type="similarity">
    <text evidence="2">Belongs to the VKOR family.</text>
</comment>
<keyword evidence="6" id="KW-0560">Oxidoreductase</keyword>
<evidence type="ECO:0000256" key="5">
    <source>
        <dbReference type="ARBA" id="ARBA00022989"/>
    </source>
</evidence>
<keyword evidence="7 10" id="KW-0472">Membrane</keyword>
<proteinExistence type="inferred from homology"/>
<dbReference type="InterPro" id="IPR038354">
    <property type="entry name" value="VKOR_sf"/>
</dbReference>
<feature type="transmembrane region" description="Helical" evidence="10">
    <location>
        <begin position="106"/>
        <end position="127"/>
    </location>
</feature>
<comment type="caution">
    <text evidence="12">The sequence shown here is derived from an EMBL/GenBank/DDBJ whole genome shotgun (WGS) entry which is preliminary data.</text>
</comment>
<evidence type="ECO:0000256" key="4">
    <source>
        <dbReference type="ARBA" id="ARBA00022719"/>
    </source>
</evidence>
<evidence type="ECO:0000256" key="8">
    <source>
        <dbReference type="ARBA" id="ARBA00023157"/>
    </source>
</evidence>
<evidence type="ECO:0000313" key="13">
    <source>
        <dbReference type="Proteomes" id="UP000237684"/>
    </source>
</evidence>
<reference evidence="12 13" key="1">
    <citation type="journal article" date="2018" name="Syst. Appl. Microbiol.">
        <title>Abditibacterium utsteinense sp. nov., the first cultivated member of candidate phylum FBP, isolated from ice-free Antarctic soil samples.</title>
        <authorList>
            <person name="Tahon G."/>
            <person name="Tytgat B."/>
            <person name="Lebbe L."/>
            <person name="Carlier A."/>
            <person name="Willems A."/>
        </authorList>
    </citation>
    <scope>NUCLEOTIDE SEQUENCE [LARGE SCALE GENOMIC DNA]</scope>
    <source>
        <strain evidence="12 13">LMG 29911</strain>
    </source>
</reference>
<dbReference type="Pfam" id="PF07884">
    <property type="entry name" value="VKOR"/>
    <property type="match status" value="1"/>
</dbReference>
<dbReference type="RefSeq" id="WP_106380891.1">
    <property type="nucleotide sequence ID" value="NZ_NIGF01000017.1"/>
</dbReference>
<accession>A0A2S8SQF6</accession>
<sequence length="163" mass="17616">MQDEIPLFHKKSNAKIDIAWPHLVLSLIGIALSIYAVWAHGRIEAGQSAGCTISESISCDAVLGSKWGQFFGIPLGYYGGLFWAIVFVTAISSPGTNLKTAALQRLGVATIGLLFSLGLFYIAEFVIRKTCPICLSTHIASLVNFIFAVVSWRKIAKKAPQSS</sequence>
<keyword evidence="13" id="KW-1185">Reference proteome</keyword>
<keyword evidence="3 10" id="KW-0812">Transmembrane</keyword>
<protein>
    <submittedName>
        <fullName evidence="12">Putative membrane protein</fullName>
    </submittedName>
</protein>
<evidence type="ECO:0000256" key="3">
    <source>
        <dbReference type="ARBA" id="ARBA00022692"/>
    </source>
</evidence>